<reference evidence="3 4" key="1">
    <citation type="journal article" date="2020" name="ISME J.">
        <title>Uncovering the hidden diversity of litter-decomposition mechanisms in mushroom-forming fungi.</title>
        <authorList>
            <person name="Floudas D."/>
            <person name="Bentzer J."/>
            <person name="Ahren D."/>
            <person name="Johansson T."/>
            <person name="Persson P."/>
            <person name="Tunlid A."/>
        </authorList>
    </citation>
    <scope>NUCLEOTIDE SEQUENCE [LARGE SCALE GENOMIC DNA]</scope>
    <source>
        <strain evidence="3 4">CBS 291.85</strain>
    </source>
</reference>
<evidence type="ECO:0000256" key="2">
    <source>
        <dbReference type="SAM" id="Phobius"/>
    </source>
</evidence>
<feature type="transmembrane region" description="Helical" evidence="2">
    <location>
        <begin position="41"/>
        <end position="61"/>
    </location>
</feature>
<feature type="compositionally biased region" description="Polar residues" evidence="1">
    <location>
        <begin position="191"/>
        <end position="200"/>
    </location>
</feature>
<feature type="compositionally biased region" description="Basic and acidic residues" evidence="1">
    <location>
        <begin position="201"/>
        <end position="214"/>
    </location>
</feature>
<protein>
    <submittedName>
        <fullName evidence="3">Uncharacterized protein</fullName>
    </submittedName>
</protein>
<sequence length="214" mass="23608">MAMLGYLENVRNQDRRPRNSDPRDHSGCISRKLPLAFGTSYYAISLGVNIIITILITIRLLMYRRSAQEILPESHAREYLSLATIFVESAALYSVCSILFLVTYAVNNPANQVLLGFASDAQQIAGYMIIYRVAVGRAWTENTLKKGAPSLPVHGNREGEVSTKPMAFRQIGTGHDTTIITQLMTVDEGSDPSSAPGTESQSDKEERKRNDSPA</sequence>
<dbReference type="AlphaFoldDB" id="A0A8H5BIM7"/>
<evidence type="ECO:0000256" key="1">
    <source>
        <dbReference type="SAM" id="MobiDB-lite"/>
    </source>
</evidence>
<proteinExistence type="predicted"/>
<dbReference type="Proteomes" id="UP000559256">
    <property type="component" value="Unassembled WGS sequence"/>
</dbReference>
<organism evidence="3 4">
    <name type="scientific">Tetrapyrgos nigripes</name>
    <dbReference type="NCBI Taxonomy" id="182062"/>
    <lineage>
        <taxon>Eukaryota</taxon>
        <taxon>Fungi</taxon>
        <taxon>Dikarya</taxon>
        <taxon>Basidiomycota</taxon>
        <taxon>Agaricomycotina</taxon>
        <taxon>Agaricomycetes</taxon>
        <taxon>Agaricomycetidae</taxon>
        <taxon>Agaricales</taxon>
        <taxon>Marasmiineae</taxon>
        <taxon>Marasmiaceae</taxon>
        <taxon>Tetrapyrgos</taxon>
    </lineage>
</organism>
<accession>A0A8H5BIM7</accession>
<keyword evidence="2" id="KW-0812">Transmembrane</keyword>
<evidence type="ECO:0000313" key="3">
    <source>
        <dbReference type="EMBL" id="KAF5324065.1"/>
    </source>
</evidence>
<feature type="transmembrane region" description="Helical" evidence="2">
    <location>
        <begin position="82"/>
        <end position="106"/>
    </location>
</feature>
<keyword evidence="2" id="KW-1133">Transmembrane helix</keyword>
<dbReference type="EMBL" id="JAACJM010000387">
    <property type="protein sequence ID" value="KAF5324065.1"/>
    <property type="molecule type" value="Genomic_DNA"/>
</dbReference>
<evidence type="ECO:0000313" key="4">
    <source>
        <dbReference type="Proteomes" id="UP000559256"/>
    </source>
</evidence>
<name>A0A8H5BIM7_9AGAR</name>
<comment type="caution">
    <text evidence="3">The sequence shown here is derived from an EMBL/GenBank/DDBJ whole genome shotgun (WGS) entry which is preliminary data.</text>
</comment>
<keyword evidence="2" id="KW-0472">Membrane</keyword>
<gene>
    <name evidence="3" type="ORF">D9758_019018</name>
</gene>
<dbReference type="OrthoDB" id="2641762at2759"/>
<feature type="region of interest" description="Disordered" evidence="1">
    <location>
        <begin position="185"/>
        <end position="214"/>
    </location>
</feature>
<keyword evidence="4" id="KW-1185">Reference proteome</keyword>